<dbReference type="NCBIfam" id="NF006468">
    <property type="entry name" value="PRK08869.1-3"/>
    <property type="match status" value="1"/>
</dbReference>
<dbReference type="PRINTS" id="PR00207">
    <property type="entry name" value="FLAGELLIN"/>
</dbReference>
<keyword evidence="8" id="KW-0966">Cell projection</keyword>
<dbReference type="PANTHER" id="PTHR42792:SF2">
    <property type="entry name" value="FLAGELLIN"/>
    <property type="match status" value="1"/>
</dbReference>
<dbReference type="NCBIfam" id="NF006466">
    <property type="entry name" value="PRK08869.1-1"/>
    <property type="match status" value="1"/>
</dbReference>
<dbReference type="InterPro" id="IPR010810">
    <property type="entry name" value="Flagellin_hook_IN_motif"/>
</dbReference>
<dbReference type="PANTHER" id="PTHR42792">
    <property type="entry name" value="FLAGELLIN"/>
    <property type="match status" value="1"/>
</dbReference>
<organism evidence="8 9">
    <name type="scientific">Vibrio zhugei</name>
    <dbReference type="NCBI Taxonomy" id="2479546"/>
    <lineage>
        <taxon>Bacteria</taxon>
        <taxon>Pseudomonadati</taxon>
        <taxon>Pseudomonadota</taxon>
        <taxon>Gammaproteobacteria</taxon>
        <taxon>Vibrionales</taxon>
        <taxon>Vibrionaceae</taxon>
        <taxon>Vibrio</taxon>
    </lineage>
</organism>
<dbReference type="Pfam" id="PF07196">
    <property type="entry name" value="Flagellin_IN"/>
    <property type="match status" value="1"/>
</dbReference>
<dbReference type="InterPro" id="IPR001492">
    <property type="entry name" value="Flagellin"/>
</dbReference>
<protein>
    <recommendedName>
        <fullName evidence="5">Flagellin</fullName>
    </recommendedName>
</protein>
<keyword evidence="8" id="KW-0282">Flagellum</keyword>
<dbReference type="Pfam" id="PF00669">
    <property type="entry name" value="Flagellin_N"/>
    <property type="match status" value="1"/>
</dbReference>
<keyword evidence="8" id="KW-0969">Cilium</keyword>
<keyword evidence="3" id="KW-0175">Coiled coil</keyword>
<comment type="function">
    <text evidence="5">Flagellin is the subunit protein which polymerizes to form the filaments of bacterial flagella.</text>
</comment>
<dbReference type="EMBL" id="JBHRSE010000044">
    <property type="protein sequence ID" value="MFC3023590.1"/>
    <property type="molecule type" value="Genomic_DNA"/>
</dbReference>
<evidence type="ECO:0000259" key="6">
    <source>
        <dbReference type="Pfam" id="PF00669"/>
    </source>
</evidence>
<feature type="domain" description="Flagellin N-terminal" evidence="6">
    <location>
        <begin position="5"/>
        <end position="140"/>
    </location>
</feature>
<dbReference type="Gene3D" id="6.10.10.10">
    <property type="entry name" value="Flagellar export chaperone, C-terminal domain"/>
    <property type="match status" value="1"/>
</dbReference>
<dbReference type="Proteomes" id="UP001595384">
    <property type="component" value="Unassembled WGS sequence"/>
</dbReference>
<evidence type="ECO:0000256" key="2">
    <source>
        <dbReference type="ARBA" id="ARBA00022525"/>
    </source>
</evidence>
<accession>A0ABV7C6C8</accession>
<dbReference type="Gene3D" id="1.20.1330.10">
    <property type="entry name" value="f41 fragment of flagellin, N-terminal domain"/>
    <property type="match status" value="1"/>
</dbReference>
<sequence length="377" mass="40008">MTISIRTNVAALNARHQLGKTTKNQESAMTHLASGSRLSSAKDDGAALQLSNRLSSQSRGLDRAIHNANNGISVIQTADGAMSETNDLLQKMRTLALQSANGVNSDDDRATLQHEVLSLNKEVNSIAESTAFAGDKLLNGLYGTKSFQIGTDSGSAVHLTLHNMCSDDEMMGGTTLQAQTTVTDNWHVAQDANALTIHFSGQNTPAINIAAKVGDNIEELATYINGQTDDKVAASVNEHGQLQLFTGKSQHVESISVSGSLAQALDFQAQENVTVDTLDISTVGGAQQAIGVIDSALKYVGDTRSSLGALHNRLTHAIDNLNNVNQNITVSNSRLKDTDFAKEATSLTQSQIRSKATSAILAQAKQMPQTTLNLLSQ</sequence>
<evidence type="ECO:0000256" key="1">
    <source>
        <dbReference type="ARBA" id="ARBA00005709"/>
    </source>
</evidence>
<dbReference type="InterPro" id="IPR001029">
    <property type="entry name" value="Flagellin_N"/>
</dbReference>
<evidence type="ECO:0000313" key="9">
    <source>
        <dbReference type="Proteomes" id="UP001595384"/>
    </source>
</evidence>
<keyword evidence="4 5" id="KW-0975">Bacterial flagellum</keyword>
<dbReference type="Pfam" id="PF00700">
    <property type="entry name" value="Flagellin_C"/>
    <property type="match status" value="1"/>
</dbReference>
<dbReference type="InterPro" id="IPR042187">
    <property type="entry name" value="Flagellin_C_sub2"/>
</dbReference>
<keyword evidence="9" id="KW-1185">Reference proteome</keyword>
<evidence type="ECO:0000256" key="4">
    <source>
        <dbReference type="ARBA" id="ARBA00023143"/>
    </source>
</evidence>
<dbReference type="Gene3D" id="3.30.70.2120">
    <property type="match status" value="1"/>
</dbReference>
<dbReference type="InterPro" id="IPR046358">
    <property type="entry name" value="Flagellin_C"/>
</dbReference>
<name>A0ABV7C6C8_9VIBR</name>
<dbReference type="SUPFAM" id="SSF64518">
    <property type="entry name" value="Phase 1 flagellin"/>
    <property type="match status" value="1"/>
</dbReference>
<dbReference type="RefSeq" id="WP_123015623.1">
    <property type="nucleotide sequence ID" value="NZ_AP024911.1"/>
</dbReference>
<evidence type="ECO:0000259" key="7">
    <source>
        <dbReference type="Pfam" id="PF00700"/>
    </source>
</evidence>
<reference evidence="9" key="1">
    <citation type="journal article" date="2019" name="Int. J. Syst. Evol. Microbiol.">
        <title>The Global Catalogue of Microorganisms (GCM) 10K type strain sequencing project: providing services to taxonomists for standard genome sequencing and annotation.</title>
        <authorList>
            <consortium name="The Broad Institute Genomics Platform"/>
            <consortium name="The Broad Institute Genome Sequencing Center for Infectious Disease"/>
            <person name="Wu L."/>
            <person name="Ma J."/>
        </authorList>
    </citation>
    <scope>NUCLEOTIDE SEQUENCE [LARGE SCALE GENOMIC DNA]</scope>
    <source>
        <strain evidence="9">KCTC 62784</strain>
    </source>
</reference>
<comment type="subcellular location">
    <subcellularLocation>
        <location evidence="5">Secreted</location>
    </subcellularLocation>
    <subcellularLocation>
        <location evidence="5">Bacterial flagellum</location>
    </subcellularLocation>
</comment>
<keyword evidence="2 5" id="KW-0964">Secreted</keyword>
<evidence type="ECO:0000256" key="5">
    <source>
        <dbReference type="RuleBase" id="RU362073"/>
    </source>
</evidence>
<comment type="similarity">
    <text evidence="1 5">Belongs to the bacterial flagellin family.</text>
</comment>
<gene>
    <name evidence="8" type="ORF">ACFODT_07110</name>
</gene>
<evidence type="ECO:0000313" key="8">
    <source>
        <dbReference type="EMBL" id="MFC3023590.1"/>
    </source>
</evidence>
<evidence type="ECO:0000256" key="3">
    <source>
        <dbReference type="ARBA" id="ARBA00023054"/>
    </source>
</evidence>
<proteinExistence type="inferred from homology"/>
<feature type="domain" description="Flagellin C-terminal" evidence="7">
    <location>
        <begin position="290"/>
        <end position="375"/>
    </location>
</feature>
<comment type="caution">
    <text evidence="8">The sequence shown here is derived from an EMBL/GenBank/DDBJ whole genome shotgun (WGS) entry which is preliminary data.</text>
</comment>